<proteinExistence type="predicted"/>
<evidence type="ECO:0000313" key="2">
    <source>
        <dbReference type="EMBL" id="KAL1190052.1"/>
    </source>
</evidence>
<comment type="caution">
    <text evidence="2">The sequence shown here is derived from an EMBL/GenBank/DDBJ whole genome shotgun (WGS) entry which is preliminary data.</text>
</comment>
<reference evidence="2 3" key="1">
    <citation type="submission" date="2024-04" db="EMBL/GenBank/DDBJ databases">
        <title>Genome assembly C_amara_ONT_v2.</title>
        <authorList>
            <person name="Yant L."/>
            <person name="Moore C."/>
            <person name="Slenker M."/>
        </authorList>
    </citation>
    <scope>NUCLEOTIDE SEQUENCE [LARGE SCALE GENOMIC DNA]</scope>
    <source>
        <tissue evidence="2">Leaf</tissue>
    </source>
</reference>
<sequence length="153" mass="18043">MERQIVTSRKFVRKKKKKEDLPSKQLSDESEEKSCLTEEDNNYLSDASHDSKKREREATICDSEKIKKHKPSKESRYETFFYDWLFGNDQPKKAGIKNDDEDMMIMKLVQRSTGDSCVPRAQFLAQVGIFVLPYIHFRFKSLYCFLLSLLWLG</sequence>
<evidence type="ECO:0000256" key="1">
    <source>
        <dbReference type="SAM" id="MobiDB-lite"/>
    </source>
</evidence>
<dbReference type="Proteomes" id="UP001558713">
    <property type="component" value="Unassembled WGS sequence"/>
</dbReference>
<keyword evidence="3" id="KW-1185">Reference proteome</keyword>
<dbReference type="AlphaFoldDB" id="A0ABD0Z5R2"/>
<protein>
    <submittedName>
        <fullName evidence="2">Uncharacterized protein</fullName>
    </submittedName>
</protein>
<feature type="region of interest" description="Disordered" evidence="1">
    <location>
        <begin position="1"/>
        <end position="65"/>
    </location>
</feature>
<evidence type="ECO:0000313" key="3">
    <source>
        <dbReference type="Proteomes" id="UP001558713"/>
    </source>
</evidence>
<feature type="compositionally biased region" description="Basic and acidic residues" evidence="1">
    <location>
        <begin position="47"/>
        <end position="65"/>
    </location>
</feature>
<accession>A0ABD0Z5R2</accession>
<gene>
    <name evidence="2" type="ORF">V5N11_033356</name>
</gene>
<dbReference type="EMBL" id="JBANAX010000882">
    <property type="protein sequence ID" value="KAL1190052.1"/>
    <property type="molecule type" value="Genomic_DNA"/>
</dbReference>
<name>A0ABD0Z5R2_CARAN</name>
<organism evidence="2 3">
    <name type="scientific">Cardamine amara subsp. amara</name>
    <dbReference type="NCBI Taxonomy" id="228776"/>
    <lineage>
        <taxon>Eukaryota</taxon>
        <taxon>Viridiplantae</taxon>
        <taxon>Streptophyta</taxon>
        <taxon>Embryophyta</taxon>
        <taxon>Tracheophyta</taxon>
        <taxon>Spermatophyta</taxon>
        <taxon>Magnoliopsida</taxon>
        <taxon>eudicotyledons</taxon>
        <taxon>Gunneridae</taxon>
        <taxon>Pentapetalae</taxon>
        <taxon>rosids</taxon>
        <taxon>malvids</taxon>
        <taxon>Brassicales</taxon>
        <taxon>Brassicaceae</taxon>
        <taxon>Cardamineae</taxon>
        <taxon>Cardamine</taxon>
    </lineage>
</organism>